<protein>
    <submittedName>
        <fullName evidence="2">Uncharacterized protein</fullName>
    </submittedName>
</protein>
<feature type="region of interest" description="Disordered" evidence="1">
    <location>
        <begin position="1"/>
        <end position="128"/>
    </location>
</feature>
<evidence type="ECO:0000313" key="3">
    <source>
        <dbReference type="Proteomes" id="UP000015105"/>
    </source>
</evidence>
<feature type="compositionally biased region" description="Low complexity" evidence="1">
    <location>
        <begin position="105"/>
        <end position="118"/>
    </location>
</feature>
<reference evidence="3" key="1">
    <citation type="journal article" date="2014" name="Science">
        <title>Ancient hybridizations among the ancestral genomes of bread wheat.</title>
        <authorList>
            <consortium name="International Wheat Genome Sequencing Consortium,"/>
            <person name="Marcussen T."/>
            <person name="Sandve S.R."/>
            <person name="Heier L."/>
            <person name="Spannagl M."/>
            <person name="Pfeifer M."/>
            <person name="Jakobsen K.S."/>
            <person name="Wulff B.B."/>
            <person name="Steuernagel B."/>
            <person name="Mayer K.F."/>
            <person name="Olsen O.A."/>
        </authorList>
    </citation>
    <scope>NUCLEOTIDE SEQUENCE [LARGE SCALE GENOMIC DNA]</scope>
    <source>
        <strain evidence="3">cv. AL8/78</strain>
    </source>
</reference>
<name>A0A453NMD3_AEGTS</name>
<reference evidence="3" key="2">
    <citation type="journal article" date="2017" name="Nat. Plants">
        <title>The Aegilops tauschii genome reveals multiple impacts of transposons.</title>
        <authorList>
            <person name="Zhao G."/>
            <person name="Zou C."/>
            <person name="Li K."/>
            <person name="Wang K."/>
            <person name="Li T."/>
            <person name="Gao L."/>
            <person name="Zhang X."/>
            <person name="Wang H."/>
            <person name="Yang Z."/>
            <person name="Liu X."/>
            <person name="Jiang W."/>
            <person name="Mao L."/>
            <person name="Kong X."/>
            <person name="Jiao Y."/>
            <person name="Jia J."/>
        </authorList>
    </citation>
    <scope>NUCLEOTIDE SEQUENCE [LARGE SCALE GENOMIC DNA]</scope>
    <source>
        <strain evidence="3">cv. AL8/78</strain>
    </source>
</reference>
<sequence>DLHSSHTYYQPRIYSKQQNGFRIQKGNATSDSTAIGERKRGVSIHSSIHTIKMRKRRRRDPSSSPARKKSPTFEAGRLPRTHPRNRAKTQSQPPTCQPRPDPKARAGGVPAAGRGKPVLSHRWLRPPP</sequence>
<reference evidence="2" key="5">
    <citation type="journal article" date="2021" name="G3 (Bethesda)">
        <title>Aegilops tauschii genome assembly Aet v5.0 features greater sequence contiguity and improved annotation.</title>
        <authorList>
            <person name="Wang L."/>
            <person name="Zhu T."/>
            <person name="Rodriguez J.C."/>
            <person name="Deal K.R."/>
            <person name="Dubcovsky J."/>
            <person name="McGuire P.E."/>
            <person name="Lux T."/>
            <person name="Spannagl M."/>
            <person name="Mayer K.F.X."/>
            <person name="Baldrich P."/>
            <person name="Meyers B.C."/>
            <person name="Huo N."/>
            <person name="Gu Y.Q."/>
            <person name="Zhou H."/>
            <person name="Devos K.M."/>
            <person name="Bennetzen J.L."/>
            <person name="Unver T."/>
            <person name="Budak H."/>
            <person name="Gulick P.J."/>
            <person name="Galiba G."/>
            <person name="Kalapos B."/>
            <person name="Nelson D.R."/>
            <person name="Li P."/>
            <person name="You F.M."/>
            <person name="Luo M.C."/>
            <person name="Dvorak J."/>
        </authorList>
    </citation>
    <scope>NUCLEOTIDE SEQUENCE [LARGE SCALE GENOMIC DNA]</scope>
    <source>
        <strain evidence="2">cv. AL8/78</strain>
    </source>
</reference>
<reference evidence="2" key="4">
    <citation type="submission" date="2019-03" db="UniProtKB">
        <authorList>
            <consortium name="EnsemblPlants"/>
        </authorList>
    </citation>
    <scope>IDENTIFICATION</scope>
</reference>
<proteinExistence type="predicted"/>
<organism evidence="2 3">
    <name type="scientific">Aegilops tauschii subsp. strangulata</name>
    <name type="common">Goatgrass</name>
    <dbReference type="NCBI Taxonomy" id="200361"/>
    <lineage>
        <taxon>Eukaryota</taxon>
        <taxon>Viridiplantae</taxon>
        <taxon>Streptophyta</taxon>
        <taxon>Embryophyta</taxon>
        <taxon>Tracheophyta</taxon>
        <taxon>Spermatophyta</taxon>
        <taxon>Magnoliopsida</taxon>
        <taxon>Liliopsida</taxon>
        <taxon>Poales</taxon>
        <taxon>Poaceae</taxon>
        <taxon>BOP clade</taxon>
        <taxon>Pooideae</taxon>
        <taxon>Triticodae</taxon>
        <taxon>Triticeae</taxon>
        <taxon>Triticinae</taxon>
        <taxon>Aegilops</taxon>
    </lineage>
</organism>
<feature type="compositionally biased region" description="Polar residues" evidence="1">
    <location>
        <begin position="15"/>
        <end position="33"/>
    </location>
</feature>
<dbReference type="AlphaFoldDB" id="A0A453NMD3"/>
<evidence type="ECO:0000256" key="1">
    <source>
        <dbReference type="SAM" id="MobiDB-lite"/>
    </source>
</evidence>
<evidence type="ECO:0000313" key="2">
    <source>
        <dbReference type="EnsemblPlants" id="AET6Gv20417700.1"/>
    </source>
</evidence>
<accession>A0A453NMD3</accession>
<dbReference type="Gramene" id="AET6Gv20417700.1">
    <property type="protein sequence ID" value="AET6Gv20417700.1"/>
    <property type="gene ID" value="AET6Gv20417700"/>
</dbReference>
<dbReference type="EnsemblPlants" id="AET6Gv20417700.1">
    <property type="protein sequence ID" value="AET6Gv20417700.1"/>
    <property type="gene ID" value="AET6Gv20417700"/>
</dbReference>
<dbReference type="Proteomes" id="UP000015105">
    <property type="component" value="Chromosome 6D"/>
</dbReference>
<keyword evidence="3" id="KW-1185">Reference proteome</keyword>
<reference evidence="2" key="3">
    <citation type="journal article" date="2017" name="Nature">
        <title>Genome sequence of the progenitor of the wheat D genome Aegilops tauschii.</title>
        <authorList>
            <person name="Luo M.C."/>
            <person name="Gu Y.Q."/>
            <person name="Puiu D."/>
            <person name="Wang H."/>
            <person name="Twardziok S.O."/>
            <person name="Deal K.R."/>
            <person name="Huo N."/>
            <person name="Zhu T."/>
            <person name="Wang L."/>
            <person name="Wang Y."/>
            <person name="McGuire P.E."/>
            <person name="Liu S."/>
            <person name="Long H."/>
            <person name="Ramasamy R.K."/>
            <person name="Rodriguez J.C."/>
            <person name="Van S.L."/>
            <person name="Yuan L."/>
            <person name="Wang Z."/>
            <person name="Xia Z."/>
            <person name="Xiao L."/>
            <person name="Anderson O.D."/>
            <person name="Ouyang S."/>
            <person name="Liang Y."/>
            <person name="Zimin A.V."/>
            <person name="Pertea G."/>
            <person name="Qi P."/>
            <person name="Bennetzen J.L."/>
            <person name="Dai X."/>
            <person name="Dawson M.W."/>
            <person name="Muller H.G."/>
            <person name="Kugler K."/>
            <person name="Rivarola-Duarte L."/>
            <person name="Spannagl M."/>
            <person name="Mayer K.F.X."/>
            <person name="Lu F.H."/>
            <person name="Bevan M.W."/>
            <person name="Leroy P."/>
            <person name="Li P."/>
            <person name="You F.M."/>
            <person name="Sun Q."/>
            <person name="Liu Z."/>
            <person name="Lyons E."/>
            <person name="Wicker T."/>
            <person name="Salzberg S.L."/>
            <person name="Devos K.M."/>
            <person name="Dvorak J."/>
        </authorList>
    </citation>
    <scope>NUCLEOTIDE SEQUENCE [LARGE SCALE GENOMIC DNA]</scope>
    <source>
        <strain evidence="2">cv. AL8/78</strain>
    </source>
</reference>